<dbReference type="Pfam" id="PF00018">
    <property type="entry name" value="SH3_1"/>
    <property type="match status" value="1"/>
</dbReference>
<feature type="compositionally biased region" description="Basic and acidic residues" evidence="3">
    <location>
        <begin position="1039"/>
        <end position="1144"/>
    </location>
</feature>
<dbReference type="Gene3D" id="2.30.30.40">
    <property type="entry name" value="SH3 Domains"/>
    <property type="match status" value="4"/>
</dbReference>
<comment type="caution">
    <text evidence="6">The sequence shown here is derived from an EMBL/GenBank/DDBJ whole genome shotgun (WGS) entry which is preliminary data.</text>
</comment>
<organism evidence="6 7">
    <name type="scientific">Bagarius yarrelli</name>
    <name type="common">Goonch</name>
    <name type="synonym">Bagrus yarrelli</name>
    <dbReference type="NCBI Taxonomy" id="175774"/>
    <lineage>
        <taxon>Eukaryota</taxon>
        <taxon>Metazoa</taxon>
        <taxon>Chordata</taxon>
        <taxon>Craniata</taxon>
        <taxon>Vertebrata</taxon>
        <taxon>Euteleostomi</taxon>
        <taxon>Actinopterygii</taxon>
        <taxon>Neopterygii</taxon>
        <taxon>Teleostei</taxon>
        <taxon>Ostariophysi</taxon>
        <taxon>Siluriformes</taxon>
        <taxon>Sisoridae</taxon>
        <taxon>Sisorinae</taxon>
        <taxon>Bagarius</taxon>
    </lineage>
</organism>
<feature type="compositionally biased region" description="Polar residues" evidence="3">
    <location>
        <begin position="1395"/>
        <end position="1408"/>
    </location>
</feature>
<dbReference type="SMART" id="SM00326">
    <property type="entry name" value="SH3"/>
    <property type="match status" value="4"/>
</dbReference>
<keyword evidence="1 2" id="KW-0728">SH3 domain</keyword>
<dbReference type="PANTHER" id="PTHR22834:SF19">
    <property type="entry name" value="DYNAMIN-BINDING PROTEIN"/>
    <property type="match status" value="1"/>
</dbReference>
<dbReference type="InterPro" id="IPR035899">
    <property type="entry name" value="DBL_dom_sf"/>
</dbReference>
<feature type="compositionally biased region" description="Low complexity" evidence="3">
    <location>
        <begin position="481"/>
        <end position="492"/>
    </location>
</feature>
<sequence length="1542" mass="181470">MEPGSVVRAVFEFLPSVSEELPLFTGDVVEVLSVVDEFWLLGIKDGVTGQFPSTFVEPVTVPPTKPGEQLYVCISDYNSSEPGNLPLNRGDIVAGEGNVDAVWHRGRNSWGLCGLFPLSCVKELELSGLSRQLSERSAAAQDSELPPYALGLGRAIMSLHAQLDEELDFRQGDIITIVGTPETGWFQGELQGRTGIFPEGFVELCAPLRSLQPTKTVSCVQGQYSPCRIEEEDKKEGKEEEEEEEEENRFKDSVEMQTQDKNKEDAGVYGIAQYEFRALEPGELDFDVGDRIQILKTLEDGWLEGQLRGRRGIFPHRFIKIEKQLEEEVPTVSENNGTCDKEEEDMYASDYNCQEDQFLQAHVPNGTSYEDYTVWDLDYFVRREEYRDACLRDTQSEISCQDKTTVQNLPSNQPRPRRQERPPPPLVQPSKTSNSGPRPLQKTKSGNLIPPRPQLPPRPSLHNQQNSTSNHTSRLEPPPVQNTTNNKLNQLNRTSSSLQKNSSWTRNKGYYASHDSRVPSRRSSNHAKSREKLTRHASISDADLGRYRHSEHNIWSQEQGTNGLSTCHRSGPLSGDLEAKLTQQLLEFESSLPNKCKETVEQSKRNSPSRDKFLRHFSIMDYSTENDIVKGSYHPFAQDSPPASPSSTLERRKTLRPPPPRPRILRPPAPHSSHGQSSISNGQVPQQPNRPMRKAPRPPPHCPRPSTQHLLVSTEEEVDEAEYALEREREIEQEREREQEQYRLCIRLEEVERDIDMYTHTAQELSAMLEGEEEEDEVTRQQALENLEFCNYTVETLTLEQQQLRVPWNISKASPRRGKSVEELVSGSWEREQYIQMHMHFQQQQQQLQHQQQPIIYPQNFGPAPGFLENHAYLKQASGMHQTCWEYEDCDKIPYRDSLPQQKKQFFYQTPEAVFQEPRKPQPWTGNHCFYEPKEDMNFTDHRGNKDPVRSPQTKEFSHYIQRDRYDNWDMDHYYNEQEGNFGRHQARRDAYCDRDKRDHYDKKRGNCRERSRYEHRDSEYYDHKELDRYDRYNQKDMDNYDRIDHKSSMGRDYYDTRQRQKYANRDTEHYVKEFGDHRDSDRHDRKQKDQYDRRRVDRNYNRESEQDRRKFNRYVSREEDSNDQRDNVHYEQRRRDCSKNKEKDHRKKVEHYKRRENVDYREKAHYEWQGEDQPDVKDRDTYDSKKDGRYKMKERVQYDRREKDKRYECMEHLGVQRQKHGFRERDRYQLRDADYYHYRDKGARDHGSDDCYNNEVQDYLEDREWEDNQYERRNRGYCKISTDGYSSDYDRWKHIKEWQKDVYHSQTVRERGARSFEDPVTLTQSDHEDNKNGERIDSGILDMEKQGWKKQKALYAGSLDRNSFYRRTAPSSLRKSEFVINRKEKQEMTLLSAQPKSLEPTSASAATTEDPEQRMLEKRSKVIEELLQTERDYIKDLNMCKMEIISPLQTKQVQNVDFDGLFGNIDAVIDLSTRLEEALQDTDSIGKVFLDFKSELEEVYKVYCQNHDDAIALLESYEKDENIQKQVLECLENLRLVKVKT</sequence>
<feature type="compositionally biased region" description="Pro residues" evidence="3">
    <location>
        <begin position="656"/>
        <end position="670"/>
    </location>
</feature>
<gene>
    <name evidence="6" type="ORF">Baya_0741</name>
</gene>
<name>A0A556TJ43_BAGYA</name>
<dbReference type="PANTHER" id="PTHR22834">
    <property type="entry name" value="NUCLEAR FUSION PROTEIN FUS2"/>
    <property type="match status" value="1"/>
</dbReference>
<feature type="region of interest" description="Disordered" evidence="3">
    <location>
        <begin position="1039"/>
        <end position="1157"/>
    </location>
</feature>
<feature type="domain" description="SH3" evidence="4">
    <location>
        <begin position="265"/>
        <end position="324"/>
    </location>
</feature>
<dbReference type="EMBL" id="VCAZ01000002">
    <property type="protein sequence ID" value="TSK14758.1"/>
    <property type="molecule type" value="Genomic_DNA"/>
</dbReference>
<dbReference type="InterPro" id="IPR001452">
    <property type="entry name" value="SH3_domain"/>
</dbReference>
<dbReference type="InterPro" id="IPR036028">
    <property type="entry name" value="SH3-like_dom_sf"/>
</dbReference>
<feature type="region of interest" description="Disordered" evidence="3">
    <location>
        <begin position="401"/>
        <end position="544"/>
    </location>
</feature>
<evidence type="ECO:0000256" key="2">
    <source>
        <dbReference type="PROSITE-ProRule" id="PRU00192"/>
    </source>
</evidence>
<feature type="region of interest" description="Disordered" evidence="3">
    <location>
        <begin position="1311"/>
        <end position="1336"/>
    </location>
</feature>
<keyword evidence="7" id="KW-1185">Reference proteome</keyword>
<feature type="region of interest" description="Disordered" evidence="3">
    <location>
        <begin position="1395"/>
        <end position="1416"/>
    </location>
</feature>
<dbReference type="CDD" id="cd11796">
    <property type="entry name" value="SH3_DNMBP_N3"/>
    <property type="match status" value="1"/>
</dbReference>
<feature type="region of interest" description="Disordered" evidence="3">
    <location>
        <begin position="230"/>
        <end position="261"/>
    </location>
</feature>
<dbReference type="Pfam" id="PF00621">
    <property type="entry name" value="RhoGEF"/>
    <property type="match status" value="1"/>
</dbReference>
<feature type="compositionally biased region" description="Polar residues" evidence="3">
    <location>
        <begin position="673"/>
        <end position="687"/>
    </location>
</feature>
<reference evidence="6 7" key="1">
    <citation type="journal article" date="2019" name="Genome Biol. Evol.">
        <title>Whole-Genome Sequencing of the Giant Devil Catfish, Bagarius yarrelli.</title>
        <authorList>
            <person name="Jiang W."/>
            <person name="Lv Y."/>
            <person name="Cheng L."/>
            <person name="Yang K."/>
            <person name="Chao B."/>
            <person name="Wang X."/>
            <person name="Li Y."/>
            <person name="Pan X."/>
            <person name="You X."/>
            <person name="Zhang Y."/>
            <person name="Yang J."/>
            <person name="Li J."/>
            <person name="Zhang X."/>
            <person name="Liu S."/>
            <person name="Sun C."/>
            <person name="Yang J."/>
            <person name="Shi Q."/>
        </authorList>
    </citation>
    <scope>NUCLEOTIDE SEQUENCE [LARGE SCALE GENOMIC DNA]</scope>
    <source>
        <strain evidence="6">JWS20170419001</strain>
        <tissue evidence="6">Muscle</tissue>
    </source>
</reference>
<accession>A0A556TJ43</accession>
<feature type="domain" description="SH3" evidence="4">
    <location>
        <begin position="2"/>
        <end position="61"/>
    </location>
</feature>
<dbReference type="GO" id="GO:0005085">
    <property type="term" value="F:guanyl-nucleotide exchange factor activity"/>
    <property type="evidence" value="ECO:0007669"/>
    <property type="project" value="InterPro"/>
</dbReference>
<evidence type="ECO:0000259" key="5">
    <source>
        <dbReference type="PROSITE" id="PS50010"/>
    </source>
</evidence>
<feature type="domain" description="DH" evidence="5">
    <location>
        <begin position="1419"/>
        <end position="1542"/>
    </location>
</feature>
<dbReference type="InterPro" id="IPR000219">
    <property type="entry name" value="DH_dom"/>
</dbReference>
<dbReference type="PRINTS" id="PR00499">
    <property type="entry name" value="P67PHOX"/>
</dbReference>
<feature type="compositionally biased region" description="Polar residues" evidence="3">
    <location>
        <begin position="430"/>
        <end position="446"/>
    </location>
</feature>
<proteinExistence type="predicted"/>
<feature type="domain" description="SH3" evidence="4">
    <location>
        <begin position="148"/>
        <end position="207"/>
    </location>
</feature>
<evidence type="ECO:0000256" key="1">
    <source>
        <dbReference type="ARBA" id="ARBA00022443"/>
    </source>
</evidence>
<feature type="compositionally biased region" description="Pro residues" evidence="3">
    <location>
        <begin position="450"/>
        <end position="459"/>
    </location>
</feature>
<dbReference type="SUPFAM" id="SSF48065">
    <property type="entry name" value="DBL homology domain (DH-domain)"/>
    <property type="match status" value="1"/>
</dbReference>
<feature type="region of interest" description="Disordered" evidence="3">
    <location>
        <begin position="1170"/>
        <end position="1189"/>
    </location>
</feature>
<dbReference type="GO" id="GO:0060271">
    <property type="term" value="P:cilium assembly"/>
    <property type="evidence" value="ECO:0007669"/>
    <property type="project" value="TreeGrafter"/>
</dbReference>
<dbReference type="InterPro" id="IPR035817">
    <property type="entry name" value="DNMBP_SH3_N1"/>
</dbReference>
<dbReference type="Gene3D" id="1.20.900.10">
    <property type="entry name" value="Dbl homology (DH) domain"/>
    <property type="match status" value="1"/>
</dbReference>
<feature type="compositionally biased region" description="Basic and acidic residues" evidence="3">
    <location>
        <begin position="248"/>
        <end position="261"/>
    </location>
</feature>
<dbReference type="SUPFAM" id="SSF50044">
    <property type="entry name" value="SH3-domain"/>
    <property type="match status" value="4"/>
</dbReference>
<evidence type="ECO:0000313" key="6">
    <source>
        <dbReference type="EMBL" id="TSK14758.1"/>
    </source>
</evidence>
<dbReference type="PROSITE" id="PS50002">
    <property type="entry name" value="SH3"/>
    <property type="match status" value="4"/>
</dbReference>
<evidence type="ECO:0000313" key="7">
    <source>
        <dbReference type="Proteomes" id="UP000319801"/>
    </source>
</evidence>
<protein>
    <submittedName>
        <fullName evidence="6">Dynamin-binding protein</fullName>
    </submittedName>
</protein>
<dbReference type="FunFam" id="2.30.30.40:FF:000160">
    <property type="entry name" value="dynamin-binding protein isoform X1"/>
    <property type="match status" value="1"/>
</dbReference>
<dbReference type="OrthoDB" id="27823at2759"/>
<feature type="domain" description="SH3" evidence="4">
    <location>
        <begin position="66"/>
        <end position="126"/>
    </location>
</feature>
<evidence type="ECO:0000256" key="3">
    <source>
        <dbReference type="SAM" id="MobiDB-lite"/>
    </source>
</evidence>
<dbReference type="InterPro" id="IPR051492">
    <property type="entry name" value="Dynamin-Rho_GEF"/>
</dbReference>
<dbReference type="CDD" id="cd11794">
    <property type="entry name" value="SH3_DNMBP_N1"/>
    <property type="match status" value="1"/>
</dbReference>
<feature type="compositionally biased region" description="Basic and acidic residues" evidence="3">
    <location>
        <begin position="1326"/>
        <end position="1336"/>
    </location>
</feature>
<dbReference type="PROSITE" id="PS50010">
    <property type="entry name" value="DH_2"/>
    <property type="match status" value="1"/>
</dbReference>
<dbReference type="GO" id="GO:0005737">
    <property type="term" value="C:cytoplasm"/>
    <property type="evidence" value="ECO:0007669"/>
    <property type="project" value="TreeGrafter"/>
</dbReference>
<feature type="region of interest" description="Disordered" evidence="3">
    <location>
        <begin position="631"/>
        <end position="720"/>
    </location>
</feature>
<dbReference type="FunFam" id="2.30.30.40:FF:000138">
    <property type="entry name" value="dynamin-binding protein isoform X1"/>
    <property type="match status" value="1"/>
</dbReference>
<dbReference type="InterPro" id="IPR035819">
    <property type="entry name" value="DNMBP_SH3_N3"/>
</dbReference>
<feature type="compositionally biased region" description="Polar residues" evidence="3">
    <location>
        <begin position="493"/>
        <end position="506"/>
    </location>
</feature>
<evidence type="ECO:0000259" key="4">
    <source>
        <dbReference type="PROSITE" id="PS50002"/>
    </source>
</evidence>
<feature type="compositionally biased region" description="Polar residues" evidence="3">
    <location>
        <begin position="461"/>
        <end position="472"/>
    </location>
</feature>
<dbReference type="Pfam" id="PF14604">
    <property type="entry name" value="SH3_9"/>
    <property type="match status" value="2"/>
</dbReference>
<dbReference type="Proteomes" id="UP000319801">
    <property type="component" value="Unassembled WGS sequence"/>
</dbReference>